<protein>
    <submittedName>
        <fullName evidence="2">Uncharacterized protein</fullName>
    </submittedName>
</protein>
<accession>A0A822MY90</accession>
<dbReference type="EMBL" id="CCJV01000082">
    <property type="protein sequence ID" value="CDT28144.1"/>
    <property type="molecule type" value="Genomic_DNA"/>
</dbReference>
<evidence type="ECO:0000313" key="2">
    <source>
        <dbReference type="EMBL" id="CDT28144.1"/>
    </source>
</evidence>
<keyword evidence="1" id="KW-0472">Membrane</keyword>
<sequence length="49" mass="5789">MKTRYHVSFIEFVLGQMSNKNQVISLPLIIFSLIICLNRRFSKVKSQFI</sequence>
<feature type="transmembrane region" description="Helical" evidence="1">
    <location>
        <begin position="23"/>
        <end position="41"/>
    </location>
</feature>
<name>A0A822MY90_9VIBR</name>
<gene>
    <name evidence="2" type="ORF">VCR5J5_230155</name>
</gene>
<comment type="caution">
    <text evidence="2">The sequence shown here is derived from an EMBL/GenBank/DDBJ whole genome shotgun (WGS) entry which is preliminary data.</text>
</comment>
<reference evidence="3" key="1">
    <citation type="submission" date="2014-06" db="EMBL/GenBank/DDBJ databases">
        <authorList>
            <person name="Le Roux Frederique"/>
        </authorList>
    </citation>
    <scope>NUCLEOTIDE SEQUENCE [LARGE SCALE GENOMIC DNA]</scope>
    <source>
        <strain evidence="3">J5-5</strain>
    </source>
</reference>
<proteinExistence type="predicted"/>
<dbReference type="AlphaFoldDB" id="A0A822MY90"/>
<evidence type="ECO:0000313" key="3">
    <source>
        <dbReference type="Proteomes" id="UP000049495"/>
    </source>
</evidence>
<dbReference type="Proteomes" id="UP000049495">
    <property type="component" value="Unassembled WGS sequence"/>
</dbReference>
<organism evidence="2 3">
    <name type="scientific">Vibrio crassostreae</name>
    <dbReference type="NCBI Taxonomy" id="246167"/>
    <lineage>
        <taxon>Bacteria</taxon>
        <taxon>Pseudomonadati</taxon>
        <taxon>Pseudomonadota</taxon>
        <taxon>Gammaproteobacteria</taxon>
        <taxon>Vibrionales</taxon>
        <taxon>Vibrionaceae</taxon>
        <taxon>Vibrio</taxon>
    </lineage>
</organism>
<keyword evidence="1" id="KW-0812">Transmembrane</keyword>
<keyword evidence="1" id="KW-1133">Transmembrane helix</keyword>
<evidence type="ECO:0000256" key="1">
    <source>
        <dbReference type="SAM" id="Phobius"/>
    </source>
</evidence>